<dbReference type="HAMAP" id="MF_00978">
    <property type="entry name" value="Bifunct_BirA"/>
    <property type="match status" value="1"/>
</dbReference>
<dbReference type="GO" id="GO:0016740">
    <property type="term" value="F:transferase activity"/>
    <property type="evidence" value="ECO:0007669"/>
    <property type="project" value="UniProtKB-ARBA"/>
</dbReference>
<dbReference type="InterPro" id="IPR008988">
    <property type="entry name" value="Transcriptional_repressor_C"/>
</dbReference>
<keyword evidence="5" id="KW-0805">Transcription regulation</keyword>
<comment type="caution">
    <text evidence="7">The sequence shown here is derived from an EMBL/GenBank/DDBJ whole genome shotgun (WGS) entry which is preliminary data.</text>
</comment>
<evidence type="ECO:0000256" key="2">
    <source>
        <dbReference type="ARBA" id="ARBA00022741"/>
    </source>
</evidence>
<dbReference type="CDD" id="cd16442">
    <property type="entry name" value="BPL"/>
    <property type="match status" value="1"/>
</dbReference>
<dbReference type="InterPro" id="IPR030855">
    <property type="entry name" value="Bifunct_BirA"/>
</dbReference>
<reference evidence="7" key="1">
    <citation type="submission" date="2020-10" db="EMBL/GenBank/DDBJ databases">
        <authorList>
            <person name="Gilroy R."/>
        </authorList>
    </citation>
    <scope>NUCLEOTIDE SEQUENCE</scope>
    <source>
        <strain evidence="7">F6-4510</strain>
    </source>
</reference>
<evidence type="ECO:0000256" key="4">
    <source>
        <dbReference type="ARBA" id="ARBA00023267"/>
    </source>
</evidence>
<dbReference type="Pfam" id="PF08279">
    <property type="entry name" value="HTH_11"/>
    <property type="match status" value="1"/>
</dbReference>
<dbReference type="GO" id="GO:0003677">
    <property type="term" value="F:DNA binding"/>
    <property type="evidence" value="ECO:0007669"/>
    <property type="project" value="UniProtKB-UniRule"/>
</dbReference>
<dbReference type="InterPro" id="IPR036388">
    <property type="entry name" value="WH-like_DNA-bd_sf"/>
</dbReference>
<dbReference type="Gene3D" id="3.30.930.10">
    <property type="entry name" value="Bira Bifunctional Protein, Domain 2"/>
    <property type="match status" value="1"/>
</dbReference>
<comment type="catalytic activity">
    <reaction evidence="5">
        <text>biotin + L-lysyl-[protein] + ATP = N(6)-biotinyl-L-lysyl-[protein] + AMP + diphosphate + H(+)</text>
        <dbReference type="Rhea" id="RHEA:11756"/>
        <dbReference type="Rhea" id="RHEA-COMP:9752"/>
        <dbReference type="Rhea" id="RHEA-COMP:10505"/>
        <dbReference type="ChEBI" id="CHEBI:15378"/>
        <dbReference type="ChEBI" id="CHEBI:29969"/>
        <dbReference type="ChEBI" id="CHEBI:30616"/>
        <dbReference type="ChEBI" id="CHEBI:33019"/>
        <dbReference type="ChEBI" id="CHEBI:57586"/>
        <dbReference type="ChEBI" id="CHEBI:83144"/>
        <dbReference type="ChEBI" id="CHEBI:456215"/>
        <dbReference type="EC" id="6.3.4.15"/>
    </reaction>
</comment>
<feature type="binding site" evidence="5">
    <location>
        <position position="113"/>
    </location>
    <ligand>
        <name>biotin</name>
        <dbReference type="ChEBI" id="CHEBI:57586"/>
    </ligand>
</feature>
<dbReference type="PANTHER" id="PTHR12835:SF5">
    <property type="entry name" value="BIOTIN--PROTEIN LIGASE"/>
    <property type="match status" value="1"/>
</dbReference>
<gene>
    <name evidence="5" type="primary">birA</name>
    <name evidence="7" type="ORF">IAC55_05355</name>
</gene>
<organism evidence="7 8">
    <name type="scientific">Candidatus Fimicola merdigallinarum</name>
    <dbReference type="NCBI Taxonomy" id="2840819"/>
    <lineage>
        <taxon>Bacteria</taxon>
        <taxon>Bacillati</taxon>
        <taxon>Bacillota</taxon>
        <taxon>Clostridia</taxon>
        <taxon>Lachnospirales</taxon>
        <taxon>Lachnospiraceae</taxon>
        <taxon>Lachnospiraceae incertae sedis</taxon>
        <taxon>Candidatus Fimicola</taxon>
    </lineage>
</organism>
<dbReference type="SUPFAM" id="SSF55681">
    <property type="entry name" value="Class II aaRS and biotin synthetases"/>
    <property type="match status" value="1"/>
</dbReference>
<dbReference type="SUPFAM" id="SSF50037">
    <property type="entry name" value="C-terminal domain of transcriptional repressors"/>
    <property type="match status" value="1"/>
</dbReference>
<feature type="binding site" evidence="5">
    <location>
        <position position="184"/>
    </location>
    <ligand>
        <name>biotin</name>
        <dbReference type="ChEBI" id="CHEBI:57586"/>
    </ligand>
</feature>
<evidence type="ECO:0000259" key="6">
    <source>
        <dbReference type="PROSITE" id="PS51733"/>
    </source>
</evidence>
<name>A0A9D9DYB2_9FIRM</name>
<dbReference type="AlphaFoldDB" id="A0A9D9DYB2"/>
<keyword evidence="5" id="KW-0678">Repressor</keyword>
<dbReference type="GO" id="GO:0005524">
    <property type="term" value="F:ATP binding"/>
    <property type="evidence" value="ECO:0007669"/>
    <property type="project" value="UniProtKB-UniRule"/>
</dbReference>
<accession>A0A9D9DYB2</accession>
<keyword evidence="3 5" id="KW-0067">ATP-binding</keyword>
<evidence type="ECO:0000256" key="3">
    <source>
        <dbReference type="ARBA" id="ARBA00022840"/>
    </source>
</evidence>
<dbReference type="Gene3D" id="1.10.10.10">
    <property type="entry name" value="Winged helix-like DNA-binding domain superfamily/Winged helix DNA-binding domain"/>
    <property type="match status" value="1"/>
</dbReference>
<dbReference type="GO" id="GO:0006355">
    <property type="term" value="P:regulation of DNA-templated transcription"/>
    <property type="evidence" value="ECO:0007669"/>
    <property type="project" value="UniProtKB-UniRule"/>
</dbReference>
<dbReference type="InterPro" id="IPR036390">
    <property type="entry name" value="WH_DNA-bd_sf"/>
</dbReference>
<feature type="DNA-binding region" description="H-T-H motif" evidence="5">
    <location>
        <begin position="18"/>
        <end position="37"/>
    </location>
</feature>
<comment type="similarity">
    <text evidence="5">Belongs to the biotin--protein ligase family.</text>
</comment>
<dbReference type="InterPro" id="IPR045864">
    <property type="entry name" value="aa-tRNA-synth_II/BPL/LPL"/>
</dbReference>
<dbReference type="InterPro" id="IPR013196">
    <property type="entry name" value="HTH_11"/>
</dbReference>
<keyword evidence="1 5" id="KW-0436">Ligase</keyword>
<dbReference type="NCBIfam" id="TIGR00121">
    <property type="entry name" value="birA_ligase"/>
    <property type="match status" value="1"/>
</dbReference>
<dbReference type="InterPro" id="IPR004143">
    <property type="entry name" value="BPL_LPL_catalytic"/>
</dbReference>
<dbReference type="GO" id="GO:0004077">
    <property type="term" value="F:biotin--[biotin carboxyl-carrier protein] ligase activity"/>
    <property type="evidence" value="ECO:0007669"/>
    <property type="project" value="UniProtKB-UniRule"/>
</dbReference>
<evidence type="ECO:0000256" key="1">
    <source>
        <dbReference type="ARBA" id="ARBA00022598"/>
    </source>
</evidence>
<comment type="function">
    <text evidence="5">Acts both as a biotin--[acetyl-CoA-carboxylase] ligase and a repressor.</text>
</comment>
<feature type="binding site" evidence="5">
    <location>
        <begin position="89"/>
        <end position="91"/>
    </location>
    <ligand>
        <name>biotin</name>
        <dbReference type="ChEBI" id="CHEBI:57586"/>
    </ligand>
</feature>
<dbReference type="Pfam" id="PF03099">
    <property type="entry name" value="BPL_LplA_LipB"/>
    <property type="match status" value="1"/>
</dbReference>
<dbReference type="GO" id="GO:0009249">
    <property type="term" value="P:protein lipoylation"/>
    <property type="evidence" value="ECO:0007669"/>
    <property type="project" value="UniProtKB-ARBA"/>
</dbReference>
<dbReference type="Pfam" id="PF02237">
    <property type="entry name" value="BPL_C"/>
    <property type="match status" value="1"/>
</dbReference>
<dbReference type="PROSITE" id="PS51733">
    <property type="entry name" value="BPL_LPL_CATALYTIC"/>
    <property type="match status" value="1"/>
</dbReference>
<dbReference type="Proteomes" id="UP000823611">
    <property type="component" value="Unassembled WGS sequence"/>
</dbReference>
<dbReference type="InterPro" id="IPR003142">
    <property type="entry name" value="BPL_C"/>
</dbReference>
<sequence length="321" mass="35802">MQELVLNILKSTDGYVSGAEIGERLGVSRTAIWKAISKLKAEGYNIEAVNNKGYHLIDDSDIINSQEIKNILETKLIGKNVVFYPEVSSTNDVVKELGENDGIEGNVVVAEKQTNGRGRRGRKWESEKGSGLWFSILLRPDIDPRNAPMITLIAGISVCVASRRVTGLPVTIKWPNDVIIDNKKICGILTEMSSEIGNINYVVVGIGVNVNSESFPDDISDIATSLKIESNKNIKRKVLLNEILKEFENNYLDYIKDCDFSKFRDKYRKLCSTINQEVNVIGRETYPATVIDINENGELIVEKSDGSREVVFSGEVSIRKR</sequence>
<dbReference type="EC" id="6.3.4.15" evidence="5"/>
<dbReference type="EMBL" id="JADIMX010000104">
    <property type="protein sequence ID" value="MBO8434731.1"/>
    <property type="molecule type" value="Genomic_DNA"/>
</dbReference>
<feature type="binding site" evidence="5">
    <location>
        <begin position="117"/>
        <end position="119"/>
    </location>
    <ligand>
        <name>biotin</name>
        <dbReference type="ChEBI" id="CHEBI:57586"/>
    </ligand>
</feature>
<feature type="domain" description="BPL/LPL catalytic" evidence="6">
    <location>
        <begin position="66"/>
        <end position="255"/>
    </location>
</feature>
<dbReference type="PANTHER" id="PTHR12835">
    <property type="entry name" value="BIOTIN PROTEIN LIGASE"/>
    <property type="match status" value="1"/>
</dbReference>
<reference evidence="7" key="2">
    <citation type="journal article" date="2021" name="PeerJ">
        <title>Extensive microbial diversity within the chicken gut microbiome revealed by metagenomics and culture.</title>
        <authorList>
            <person name="Gilroy R."/>
            <person name="Ravi A."/>
            <person name="Getino M."/>
            <person name="Pursley I."/>
            <person name="Horton D.L."/>
            <person name="Alikhan N.F."/>
            <person name="Baker D."/>
            <person name="Gharbi K."/>
            <person name="Hall N."/>
            <person name="Watson M."/>
            <person name="Adriaenssens E.M."/>
            <person name="Foster-Nyarko E."/>
            <person name="Jarju S."/>
            <person name="Secka A."/>
            <person name="Antonio M."/>
            <person name="Oren A."/>
            <person name="Chaudhuri R.R."/>
            <person name="La Ragione R."/>
            <person name="Hildebrand F."/>
            <person name="Pallen M.J."/>
        </authorList>
    </citation>
    <scope>NUCLEOTIDE SEQUENCE</scope>
    <source>
        <strain evidence="7">F6-4510</strain>
    </source>
</reference>
<protein>
    <recommendedName>
        <fullName evidence="5">Bifunctional ligase/repressor BirA</fullName>
    </recommendedName>
    <alternativeName>
        <fullName evidence="5">Biotin--[acetyl-CoA-carboxylase] ligase</fullName>
        <ecNumber evidence="5">6.3.4.15</ecNumber>
    </alternativeName>
    <alternativeName>
        <fullName evidence="5">Biotin--protein ligase</fullName>
    </alternativeName>
    <alternativeName>
        <fullName evidence="5">Biotin-[acetyl-CoA carboxylase] synthetase</fullName>
    </alternativeName>
</protein>
<keyword evidence="2 5" id="KW-0547">Nucleotide-binding</keyword>
<keyword evidence="5" id="KW-0238">DNA-binding</keyword>
<proteinExistence type="inferred from homology"/>
<dbReference type="SUPFAM" id="SSF46785">
    <property type="entry name" value="Winged helix' DNA-binding domain"/>
    <property type="match status" value="1"/>
</dbReference>
<dbReference type="InterPro" id="IPR004408">
    <property type="entry name" value="Biotin_CoA_COase_ligase"/>
</dbReference>
<keyword evidence="4 5" id="KW-0092">Biotin</keyword>
<dbReference type="Gene3D" id="2.30.30.100">
    <property type="match status" value="1"/>
</dbReference>
<dbReference type="GO" id="GO:0005737">
    <property type="term" value="C:cytoplasm"/>
    <property type="evidence" value="ECO:0007669"/>
    <property type="project" value="TreeGrafter"/>
</dbReference>
<keyword evidence="5" id="KW-0804">Transcription</keyword>
<evidence type="ECO:0000313" key="7">
    <source>
        <dbReference type="EMBL" id="MBO8434731.1"/>
    </source>
</evidence>
<evidence type="ECO:0000256" key="5">
    <source>
        <dbReference type="HAMAP-Rule" id="MF_00978"/>
    </source>
</evidence>
<evidence type="ECO:0000313" key="8">
    <source>
        <dbReference type="Proteomes" id="UP000823611"/>
    </source>
</evidence>